<keyword evidence="1" id="KW-0732">Signal</keyword>
<evidence type="ECO:0000313" key="2">
    <source>
        <dbReference type="EMBL" id="SEC35016.1"/>
    </source>
</evidence>
<accession>A0A1H4RT41</accession>
<keyword evidence="3" id="KW-1185">Reference proteome</keyword>
<sequence>MRRPLLAMLSVLLSALVVGGCAVTIPSPGKAWSAAELEDVVTRLKGPNDGSFTQVAVEKVRKTVEANERTEARTEVAPVACQDVAFSNNRVSTKLLDRARVALGLNDTGRDATVAVVLSSGPPELLRPGVDRETLRRCSTLKLIRGVQTAAVAMAAASPPKAEGGLAWTMTITGPDGTMEIALSTVTVGRVNVFVSVAGRKGGADTTTVANAVVEQAAALLE</sequence>
<dbReference type="RefSeq" id="WP_139244693.1">
    <property type="nucleotide sequence ID" value="NZ_FNSN01000003.1"/>
</dbReference>
<dbReference type="STRING" id="156980.SAMN04489745_2645"/>
<evidence type="ECO:0008006" key="4">
    <source>
        <dbReference type="Google" id="ProtNLM"/>
    </source>
</evidence>
<protein>
    <recommendedName>
        <fullName evidence="4">DUF5642 domain-containing protein</fullName>
    </recommendedName>
</protein>
<dbReference type="AlphaFoldDB" id="A0A1H4RT41"/>
<evidence type="ECO:0000256" key="1">
    <source>
        <dbReference type="SAM" id="SignalP"/>
    </source>
</evidence>
<dbReference type="Proteomes" id="UP000182652">
    <property type="component" value="Unassembled WGS sequence"/>
</dbReference>
<feature type="chain" id="PRO_5039046441" description="DUF5642 domain-containing protein" evidence="1">
    <location>
        <begin position="20"/>
        <end position="222"/>
    </location>
</feature>
<gene>
    <name evidence="2" type="ORF">SAMN04489745_2645</name>
</gene>
<dbReference type="EMBL" id="FNSN01000003">
    <property type="protein sequence ID" value="SEC35016.1"/>
    <property type="molecule type" value="Genomic_DNA"/>
</dbReference>
<feature type="signal peptide" evidence="1">
    <location>
        <begin position="1"/>
        <end position="19"/>
    </location>
</feature>
<evidence type="ECO:0000313" key="3">
    <source>
        <dbReference type="Proteomes" id="UP000182652"/>
    </source>
</evidence>
<name>A0A1H4RT41_9MICC</name>
<dbReference type="PROSITE" id="PS51257">
    <property type="entry name" value="PROKAR_LIPOPROTEIN"/>
    <property type="match status" value="1"/>
</dbReference>
<organism evidence="2 3">
    <name type="scientific">Arthrobacter woluwensis</name>
    <dbReference type="NCBI Taxonomy" id="156980"/>
    <lineage>
        <taxon>Bacteria</taxon>
        <taxon>Bacillati</taxon>
        <taxon>Actinomycetota</taxon>
        <taxon>Actinomycetes</taxon>
        <taxon>Micrococcales</taxon>
        <taxon>Micrococcaceae</taxon>
        <taxon>Arthrobacter</taxon>
    </lineage>
</organism>
<reference evidence="2 3" key="1">
    <citation type="submission" date="2016-10" db="EMBL/GenBank/DDBJ databases">
        <authorList>
            <person name="de Groot N.N."/>
        </authorList>
    </citation>
    <scope>NUCLEOTIDE SEQUENCE [LARGE SCALE GENOMIC DNA]</scope>
    <source>
        <strain evidence="2 3">DSM 10495</strain>
    </source>
</reference>
<proteinExistence type="predicted"/>